<dbReference type="AlphaFoldDB" id="A0AAD5RWY6"/>
<dbReference type="SUPFAM" id="SSF55287">
    <property type="entry name" value="RPB5-like RNA polymerase subunit"/>
    <property type="match status" value="1"/>
</dbReference>
<name>A0AAD5RWY6_9PEZI</name>
<dbReference type="GO" id="GO:0005736">
    <property type="term" value="C:RNA polymerase I complex"/>
    <property type="evidence" value="ECO:0007669"/>
    <property type="project" value="TreeGrafter"/>
</dbReference>
<evidence type="ECO:0000313" key="9">
    <source>
        <dbReference type="Proteomes" id="UP001201980"/>
    </source>
</evidence>
<dbReference type="GO" id="GO:0003677">
    <property type="term" value="F:DNA binding"/>
    <property type="evidence" value="ECO:0007669"/>
    <property type="project" value="InterPro"/>
</dbReference>
<evidence type="ECO:0000256" key="4">
    <source>
        <dbReference type="ARBA" id="ARBA00023242"/>
    </source>
</evidence>
<dbReference type="Gene3D" id="3.40.1340.10">
    <property type="entry name" value="RNA polymerase, Rpb5, N-terminal domain"/>
    <property type="match status" value="1"/>
</dbReference>
<keyword evidence="8" id="KW-0240">DNA-directed RNA polymerase</keyword>
<evidence type="ECO:0000259" key="7">
    <source>
        <dbReference type="Pfam" id="PF03871"/>
    </source>
</evidence>
<sequence>MADEEFSGATELAHKTTTKIWRVWRTTHEMCKDRGYEISDAEIQVGLDEFRRQYTGVDGLPEYVLPNPRHTTWLSREEHEDCDSRSRLKFTARPSDHMNKLHMPAPTKDTPNPDTEAGNVWVEFLNSESFGTKEIRRFIEFCSNNHYRSGILVSHLPISAAARKMISATQSFTNVEVFLEDDLLINITHHTLVPKHILLSRDEKIALLKRYRLKETQLPRILVKDPVAAYLGLKKGNVVKIIRKSETAGRYASYRICV</sequence>
<dbReference type="GO" id="GO:0006362">
    <property type="term" value="P:transcription elongation by RNA polymerase I"/>
    <property type="evidence" value="ECO:0007669"/>
    <property type="project" value="TreeGrafter"/>
</dbReference>
<dbReference type="FunFam" id="3.90.940.20:FF:000001">
    <property type="entry name" value="DNA-directed RNA polymerases I, II, and III subunit RPABC1"/>
    <property type="match status" value="1"/>
</dbReference>
<protein>
    <recommendedName>
        <fullName evidence="2">DNA-directed RNA polymerases I, II, and III subunit RPABC1</fullName>
    </recommendedName>
</protein>
<evidence type="ECO:0000256" key="3">
    <source>
        <dbReference type="ARBA" id="ARBA00023163"/>
    </source>
</evidence>
<dbReference type="GO" id="GO:0006366">
    <property type="term" value="P:transcription by RNA polymerase II"/>
    <property type="evidence" value="ECO:0007669"/>
    <property type="project" value="TreeGrafter"/>
</dbReference>
<dbReference type="InterPro" id="IPR005571">
    <property type="entry name" value="RNA_pol_Rpb5_N"/>
</dbReference>
<evidence type="ECO:0000256" key="1">
    <source>
        <dbReference type="ARBA" id="ARBA00004123"/>
    </source>
</evidence>
<comment type="subcellular location">
    <subcellularLocation>
        <location evidence="1">Nucleus</location>
    </subcellularLocation>
</comment>
<gene>
    <name evidence="8" type="ORF">MKZ38_005531</name>
</gene>
<dbReference type="EMBL" id="JAKWBI020000032">
    <property type="protein sequence ID" value="KAJ2905433.1"/>
    <property type="molecule type" value="Genomic_DNA"/>
</dbReference>
<evidence type="ECO:0000313" key="8">
    <source>
        <dbReference type="EMBL" id="KAJ2905433.1"/>
    </source>
</evidence>
<evidence type="ECO:0000259" key="6">
    <source>
        <dbReference type="Pfam" id="PF01191"/>
    </source>
</evidence>
<comment type="similarity">
    <text evidence="5">Belongs to the archaeal Rpo5/eukaryotic RPB5 RNA polymerase subunit family.</text>
</comment>
<proteinExistence type="inferred from homology"/>
<dbReference type="Pfam" id="PF03871">
    <property type="entry name" value="RNA_pol_Rpb5_N"/>
    <property type="match status" value="1"/>
</dbReference>
<dbReference type="NCBIfam" id="NF007129">
    <property type="entry name" value="PRK09570.1"/>
    <property type="match status" value="1"/>
</dbReference>
<keyword evidence="4" id="KW-0539">Nucleus</keyword>
<dbReference type="HAMAP" id="MF_00025">
    <property type="entry name" value="RNApol_Rpo5_RPB5"/>
    <property type="match status" value="1"/>
</dbReference>
<dbReference type="PANTHER" id="PTHR10535">
    <property type="entry name" value="DNA-DIRECTED RNA POLYMERASES I, II, AND III SUBUNIT RPABC1"/>
    <property type="match status" value="1"/>
</dbReference>
<dbReference type="Proteomes" id="UP001201980">
    <property type="component" value="Unassembled WGS sequence"/>
</dbReference>
<comment type="caution">
    <text evidence="8">The sequence shown here is derived from an EMBL/GenBank/DDBJ whole genome shotgun (WGS) entry which is preliminary data.</text>
</comment>
<dbReference type="SUPFAM" id="SSF53036">
    <property type="entry name" value="Eukaryotic RPB5 N-terminal domain"/>
    <property type="match status" value="1"/>
</dbReference>
<dbReference type="GO" id="GO:0003899">
    <property type="term" value="F:DNA-directed RNA polymerase activity"/>
    <property type="evidence" value="ECO:0007669"/>
    <property type="project" value="InterPro"/>
</dbReference>
<dbReference type="GO" id="GO:0005665">
    <property type="term" value="C:RNA polymerase II, core complex"/>
    <property type="evidence" value="ECO:0007669"/>
    <property type="project" value="TreeGrafter"/>
</dbReference>
<evidence type="ECO:0000256" key="5">
    <source>
        <dbReference type="ARBA" id="ARBA00025765"/>
    </source>
</evidence>
<dbReference type="GO" id="GO:0005666">
    <property type="term" value="C:RNA polymerase III complex"/>
    <property type="evidence" value="ECO:0007669"/>
    <property type="project" value="TreeGrafter"/>
</dbReference>
<dbReference type="InterPro" id="IPR014381">
    <property type="entry name" value="Arch_Rpo5/euc_Rpb5"/>
</dbReference>
<organism evidence="8 9">
    <name type="scientific">Zalerion maritima</name>
    <dbReference type="NCBI Taxonomy" id="339359"/>
    <lineage>
        <taxon>Eukaryota</taxon>
        <taxon>Fungi</taxon>
        <taxon>Dikarya</taxon>
        <taxon>Ascomycota</taxon>
        <taxon>Pezizomycotina</taxon>
        <taxon>Sordariomycetes</taxon>
        <taxon>Lulworthiomycetidae</taxon>
        <taxon>Lulworthiales</taxon>
        <taxon>Lulworthiaceae</taxon>
        <taxon>Zalerion</taxon>
    </lineage>
</organism>
<reference evidence="8" key="1">
    <citation type="submission" date="2022-07" db="EMBL/GenBank/DDBJ databases">
        <title>Draft genome sequence of Zalerion maritima ATCC 34329, a (micro)plastics degrading marine fungus.</title>
        <authorList>
            <person name="Paco A."/>
            <person name="Goncalves M.F.M."/>
            <person name="Rocha-Santos T.A.P."/>
            <person name="Alves A."/>
        </authorList>
    </citation>
    <scope>NUCLEOTIDE SEQUENCE</scope>
    <source>
        <strain evidence="8">ATCC 34329</strain>
    </source>
</reference>
<feature type="domain" description="RNA polymerase Rpb5 N-terminal" evidence="7">
    <location>
        <begin position="15"/>
        <end position="140"/>
    </location>
</feature>
<dbReference type="Gene3D" id="3.90.940.20">
    <property type="entry name" value="RPB5-like RNA polymerase subunit"/>
    <property type="match status" value="1"/>
</dbReference>
<accession>A0AAD5RWY6</accession>
<dbReference type="InterPro" id="IPR036710">
    <property type="entry name" value="RNA_pol_Rpb5_N_sf"/>
</dbReference>
<dbReference type="GO" id="GO:0042797">
    <property type="term" value="P:tRNA transcription by RNA polymerase III"/>
    <property type="evidence" value="ECO:0007669"/>
    <property type="project" value="TreeGrafter"/>
</dbReference>
<dbReference type="InterPro" id="IPR000783">
    <property type="entry name" value="RNA_pol_subH/Rpb5_C"/>
</dbReference>
<feature type="domain" description="RNA polymerase subunit H/Rpb5 C-terminal" evidence="6">
    <location>
        <begin position="185"/>
        <end position="257"/>
    </location>
</feature>
<evidence type="ECO:0000256" key="2">
    <source>
        <dbReference type="ARBA" id="ARBA00020809"/>
    </source>
</evidence>
<dbReference type="PIRSF" id="PIRSF000747">
    <property type="entry name" value="RPB5"/>
    <property type="match status" value="1"/>
</dbReference>
<keyword evidence="9" id="KW-1185">Reference proteome</keyword>
<keyword evidence="3" id="KW-0804">Transcription</keyword>
<dbReference type="InterPro" id="IPR035913">
    <property type="entry name" value="RPB5-like_sf"/>
</dbReference>
<dbReference type="PANTHER" id="PTHR10535:SF0">
    <property type="entry name" value="DNA-DIRECTED RNA POLYMERASES I, II, AND III SUBUNIT RPABC1"/>
    <property type="match status" value="1"/>
</dbReference>
<dbReference type="Pfam" id="PF01191">
    <property type="entry name" value="RNA_pol_Rpb5_C"/>
    <property type="match status" value="1"/>
</dbReference>